<evidence type="ECO:0000256" key="2">
    <source>
        <dbReference type="SAM" id="Phobius"/>
    </source>
</evidence>
<protein>
    <submittedName>
        <fullName evidence="3">Uncharacterized protein</fullName>
    </submittedName>
</protein>
<dbReference type="RefSeq" id="XP_018285220.1">
    <property type="nucleotide sequence ID" value="XM_018432752.1"/>
</dbReference>
<feature type="region of interest" description="Disordered" evidence="1">
    <location>
        <begin position="1"/>
        <end position="148"/>
    </location>
</feature>
<sequence length="396" mass="44753">MRTDGQSQSQSQPSQAMSHQPNAYDYPPRNTHDPYRAVRKTPSPADSNLSSSVYESNPVHSRTASDSSTSRLASASQPNNTTYSQGYDDNIYQQTYSNNPYHEEDPYAVAARHHQGEKKRNRKRDNPDQRANSYLPYSHHRHDPYAPSEPIYLEEDPLPSFNSPGKDGTVGSILQDNIAMDMVDHNPPRSTGRIKNMQHLEPLPEIKRKRRRLCGLPGRTVLFIAFGFMIVVGVIWYFVWPRTPTLHLLDAGLLEPSNNFNVNGTIYQMDSSWRINMTVDNSDNWVPTRVNTLSFKIFDSTTGRAFGEGSSGFRVFPARTQSQVSFPMTISYKAWSEADVTWQNLYTACGPQKQNPMPEEQASLNVRFEVTWHIAGMVKTRVATVIPSNGFACPTD</sequence>
<feature type="transmembrane region" description="Helical" evidence="2">
    <location>
        <begin position="216"/>
        <end position="240"/>
    </location>
</feature>
<evidence type="ECO:0000256" key="1">
    <source>
        <dbReference type="SAM" id="MobiDB-lite"/>
    </source>
</evidence>
<dbReference type="VEuPathDB" id="FungiDB:PHYBLDRAFT_151790"/>
<feature type="compositionally biased region" description="Polar residues" evidence="1">
    <location>
        <begin position="77"/>
        <end position="100"/>
    </location>
</feature>
<keyword evidence="2" id="KW-0472">Membrane</keyword>
<name>A0A167K363_PHYB8</name>
<feature type="compositionally biased region" description="Basic residues" evidence="1">
    <location>
        <begin position="111"/>
        <end position="123"/>
    </location>
</feature>
<keyword evidence="4" id="KW-1185">Reference proteome</keyword>
<dbReference type="GeneID" id="28993658"/>
<gene>
    <name evidence="3" type="ORF">PHYBLDRAFT_151790</name>
</gene>
<evidence type="ECO:0000313" key="3">
    <source>
        <dbReference type="EMBL" id="OAD67180.1"/>
    </source>
</evidence>
<feature type="compositionally biased region" description="Low complexity" evidence="1">
    <location>
        <begin position="1"/>
        <end position="20"/>
    </location>
</feature>
<keyword evidence="2" id="KW-0812">Transmembrane</keyword>
<keyword evidence="2" id="KW-1133">Transmembrane helix</keyword>
<dbReference type="STRING" id="763407.A0A167K363"/>
<dbReference type="Proteomes" id="UP000077315">
    <property type="component" value="Unassembled WGS sequence"/>
</dbReference>
<evidence type="ECO:0000313" key="4">
    <source>
        <dbReference type="Proteomes" id="UP000077315"/>
    </source>
</evidence>
<dbReference type="EMBL" id="KV441025">
    <property type="protein sequence ID" value="OAD67180.1"/>
    <property type="molecule type" value="Genomic_DNA"/>
</dbReference>
<organism evidence="3 4">
    <name type="scientific">Phycomyces blakesleeanus (strain ATCC 8743b / DSM 1359 / FGSC 10004 / NBRC 33097 / NRRL 1555)</name>
    <dbReference type="NCBI Taxonomy" id="763407"/>
    <lineage>
        <taxon>Eukaryota</taxon>
        <taxon>Fungi</taxon>
        <taxon>Fungi incertae sedis</taxon>
        <taxon>Mucoromycota</taxon>
        <taxon>Mucoromycotina</taxon>
        <taxon>Mucoromycetes</taxon>
        <taxon>Mucorales</taxon>
        <taxon>Phycomycetaceae</taxon>
        <taxon>Phycomyces</taxon>
    </lineage>
</organism>
<feature type="compositionally biased region" description="Low complexity" evidence="1">
    <location>
        <begin position="61"/>
        <end position="76"/>
    </location>
</feature>
<dbReference type="InParanoid" id="A0A167K363"/>
<accession>A0A167K363</accession>
<feature type="compositionally biased region" description="Polar residues" evidence="1">
    <location>
        <begin position="44"/>
        <end position="60"/>
    </location>
</feature>
<dbReference type="AlphaFoldDB" id="A0A167K363"/>
<proteinExistence type="predicted"/>
<reference evidence="4" key="1">
    <citation type="submission" date="2015-06" db="EMBL/GenBank/DDBJ databases">
        <title>Expansion of signal transduction pathways in fungi by whole-genome duplication.</title>
        <authorList>
            <consortium name="DOE Joint Genome Institute"/>
            <person name="Corrochano L.M."/>
            <person name="Kuo A."/>
            <person name="Marcet-Houben M."/>
            <person name="Polaino S."/>
            <person name="Salamov A."/>
            <person name="Villalobos J.M."/>
            <person name="Alvarez M.I."/>
            <person name="Avalos J."/>
            <person name="Benito E.P."/>
            <person name="Benoit I."/>
            <person name="Burger G."/>
            <person name="Camino L.P."/>
            <person name="Canovas D."/>
            <person name="Cerda-Olmedo E."/>
            <person name="Cheng J.-F."/>
            <person name="Dominguez A."/>
            <person name="Elias M."/>
            <person name="Eslava A.P."/>
            <person name="Glaser F."/>
            <person name="Grimwood J."/>
            <person name="Gutierrez G."/>
            <person name="Heitman J."/>
            <person name="Henrissat B."/>
            <person name="Iturriaga E.A."/>
            <person name="Lang B.F."/>
            <person name="Lavin J.L."/>
            <person name="Lee S."/>
            <person name="Li W."/>
            <person name="Lindquist E."/>
            <person name="Lopez-Garcia S."/>
            <person name="Luque E.M."/>
            <person name="Marcos A.T."/>
            <person name="Martin J."/>
            <person name="McCluskey K."/>
            <person name="Medina H.R."/>
            <person name="Miralles-Duran A."/>
            <person name="Miyazaki A."/>
            <person name="Munoz-Torres E."/>
            <person name="Oguiza J.A."/>
            <person name="Ohm R."/>
            <person name="Olmedo M."/>
            <person name="Orejas M."/>
            <person name="Ortiz-Castellanos L."/>
            <person name="Pisabarro A.G."/>
            <person name="Rodriguez-Romero J."/>
            <person name="Ruiz-Herrera J."/>
            <person name="Ruiz-Vazquez R."/>
            <person name="Sanz C."/>
            <person name="Schackwitz W."/>
            <person name="Schmutz J."/>
            <person name="Shahriari M."/>
            <person name="Shelest E."/>
            <person name="Silva-Franco F."/>
            <person name="Soanes D."/>
            <person name="Syed K."/>
            <person name="Tagua V.G."/>
            <person name="Talbot N.J."/>
            <person name="Thon M."/>
            <person name="De vries R.P."/>
            <person name="Wiebenga A."/>
            <person name="Yadav J.S."/>
            <person name="Braun E.L."/>
            <person name="Baker S."/>
            <person name="Garre V."/>
            <person name="Horwitz B."/>
            <person name="Torres-Martinez S."/>
            <person name="Idnurm A."/>
            <person name="Herrera-Estrella A."/>
            <person name="Gabaldon T."/>
            <person name="Grigoriev I.V."/>
        </authorList>
    </citation>
    <scope>NUCLEOTIDE SEQUENCE [LARGE SCALE GENOMIC DNA]</scope>
    <source>
        <strain evidence="4">NRRL 1555(-)</strain>
    </source>
</reference>
<dbReference type="OrthoDB" id="20273at2759"/>